<name>A0A936ZK57_9BURK</name>
<dbReference type="AlphaFoldDB" id="A0A936ZK57"/>
<dbReference type="RefSeq" id="WP_201685971.1">
    <property type="nucleotide sequence ID" value="NZ_JAEQNA010000010.1"/>
</dbReference>
<evidence type="ECO:0000313" key="3">
    <source>
        <dbReference type="Proteomes" id="UP000613011"/>
    </source>
</evidence>
<evidence type="ECO:0000256" key="1">
    <source>
        <dbReference type="SAM" id="Phobius"/>
    </source>
</evidence>
<feature type="transmembrane region" description="Helical" evidence="1">
    <location>
        <begin position="12"/>
        <end position="34"/>
    </location>
</feature>
<comment type="caution">
    <text evidence="2">The sequence shown here is derived from an EMBL/GenBank/DDBJ whole genome shotgun (WGS) entry which is preliminary data.</text>
</comment>
<keyword evidence="1" id="KW-0812">Transmembrane</keyword>
<organism evidence="2 3">
    <name type="scientific">Ramlibacter aurantiacus</name>
    <dbReference type="NCBI Taxonomy" id="2801330"/>
    <lineage>
        <taxon>Bacteria</taxon>
        <taxon>Pseudomonadati</taxon>
        <taxon>Pseudomonadota</taxon>
        <taxon>Betaproteobacteria</taxon>
        <taxon>Burkholderiales</taxon>
        <taxon>Comamonadaceae</taxon>
        <taxon>Ramlibacter</taxon>
    </lineage>
</organism>
<gene>
    <name evidence="2" type="ORF">JI739_21010</name>
</gene>
<keyword evidence="1" id="KW-1133">Transmembrane helix</keyword>
<sequence>MNHPTRHTQRGGALMEALIAMLIIAFGALGFVGLQARTAVLNLEGYQRAQALQLLKDMEQRMLINRAQAASYVAAEIPAKDNEDCTVKPTVAERDRCEWAALIAGAAEKSGTTSVGAVTYAFGCITSLAPLQPNTYQISLVWQGVQKSAESNVDCAKDKFPAGSEALRRGVSTVVRFGTLL</sequence>
<protein>
    <submittedName>
        <fullName evidence="2">Type IV pilus modification protein PilV</fullName>
    </submittedName>
</protein>
<reference evidence="2" key="1">
    <citation type="submission" date="2021-01" db="EMBL/GenBank/DDBJ databases">
        <title>Ramlibacter sp. strain AW1 16S ribosomal RNA gene Genome sequencing and assembly.</title>
        <authorList>
            <person name="Kang M."/>
        </authorList>
    </citation>
    <scope>NUCLEOTIDE SEQUENCE</scope>
    <source>
        <strain evidence="2">AW1</strain>
    </source>
</reference>
<keyword evidence="1" id="KW-0472">Membrane</keyword>
<proteinExistence type="predicted"/>
<dbReference type="EMBL" id="JAEQNA010000010">
    <property type="protein sequence ID" value="MBL0422829.1"/>
    <property type="molecule type" value="Genomic_DNA"/>
</dbReference>
<evidence type="ECO:0000313" key="2">
    <source>
        <dbReference type="EMBL" id="MBL0422829.1"/>
    </source>
</evidence>
<keyword evidence="3" id="KW-1185">Reference proteome</keyword>
<accession>A0A936ZK57</accession>
<dbReference type="Proteomes" id="UP000613011">
    <property type="component" value="Unassembled WGS sequence"/>
</dbReference>